<dbReference type="InterPro" id="IPR027244">
    <property type="entry name" value="IML1"/>
</dbReference>
<comment type="caution">
    <text evidence="7">The sequence shown here is derived from an EMBL/GenBank/DDBJ whole genome shotgun (WGS) entry which is preliminary data.</text>
</comment>
<dbReference type="CDD" id="cd04449">
    <property type="entry name" value="DEP_DEPDC5-like"/>
    <property type="match status" value="1"/>
</dbReference>
<reference evidence="7" key="1">
    <citation type="submission" date="2020-05" db="EMBL/GenBank/DDBJ databases">
        <title>Phylogenomic resolution of chytrid fungi.</title>
        <authorList>
            <person name="Stajich J.E."/>
            <person name="Amses K."/>
            <person name="Simmons R."/>
            <person name="Seto K."/>
            <person name="Myers J."/>
            <person name="Bonds A."/>
            <person name="Quandt C.A."/>
            <person name="Barry K."/>
            <person name="Liu P."/>
            <person name="Grigoriev I."/>
            <person name="Longcore J.E."/>
            <person name="James T.Y."/>
        </authorList>
    </citation>
    <scope>NUCLEOTIDE SEQUENCE</scope>
    <source>
        <strain evidence="7">JEL0476</strain>
    </source>
</reference>
<evidence type="ECO:0000256" key="3">
    <source>
        <dbReference type="ARBA" id="ARBA00018529"/>
    </source>
</evidence>
<dbReference type="Pfam" id="PF12257">
    <property type="entry name" value="IML1"/>
    <property type="match status" value="1"/>
</dbReference>
<dbReference type="InterPro" id="IPR036388">
    <property type="entry name" value="WH-like_DNA-bd_sf"/>
</dbReference>
<dbReference type="SMART" id="SM00049">
    <property type="entry name" value="DEP"/>
    <property type="match status" value="1"/>
</dbReference>
<dbReference type="InterPro" id="IPR000591">
    <property type="entry name" value="DEP_dom"/>
</dbReference>
<sequence>MFLSSNQYAKFKLEEFNILKVVLDKKKKILKKSNIALKKLANISQCKSVGSDINKNNQGITSRSLEENTEVKAKKKKTRRSKKKKTYNSALPELETFPSNNLDAENYEKRTTPPKKKQKLSEDNGGIVTPESPSLLNESSLSTSEKFNVISKTVNMESMEMDNRKIMECFQQWSVDDLETKYIECKLFLELVYVNGFHESLKEFKMNNCVNMDHRFSKFCNSKFIEYVNTFSEDSIDDVCTFNRFHLKVNITISALIFLHKILKLIYEEKEEEQSKFILNLSQSVLNTPNINRLKLLKYQSSLLQETQNNVIQIKSILNLQSESERKMEIGKKDILSNIFKSNLNFDNYNFQKFFKNLEFGMEIVNSVLKKLFIELELLIENHQSLGFVEPPLKPSTAISLSRCNKNVENLKGDLNLQENAHDEKFSKQELLVNPELIQFKIGDLIEIESENQKNKIVLQIGKLDISDTQLSHLQISIAQNIVQSFDLVPRSDVTVRKVDPESVSIDYVEFSFKDQYIGRSQMWKLRTSLIGSCVFIDKRFSTQTTILNHIFFFRIREFGIRAVVSDIFANGQFVKYGYINSNTKVIFRSKSAKYFIFIQMSREMFEFEEDGDLFYEKCVYGFLPELFNRWKSSDCNHIVSIVLFARVLYTDNAHNFVSDNLVQLEDTDHPMSTNSAGRLYRDFYKVVVDWEVRSDWNSVLIPIRQEFMKFQKDILQRKEVSNFFGENSTSSEGNILEALNLAVNPFSKHFVDRDLTRTGLQIIVVTAGTGLFEVDKSLCRLTSQRMIASVSDNGLSLDIVSLSKPPLYTVPLFQFISRELVSSPAVTQLYIENFSQDKKAIHNQKRTSGTFSEKGRDEVENLNCLKENQWDPLYFDDFNEGNPDKYFFFEPQWVDVSFWSEVESGIFRFGEWGMLQQKFQSRAKIAEIQMVNFGLPMNYIVPQLTYLEEDFLNNKKFKDTQVQNTINTTVSSVSHLYHGGLVVKNIEFNQITPVETSDSTFESIYDYDRYDENVFRKPLFIAQPPVDYAFYQSRTSTVNKNYTEPELIRNLHHAQSPPFYGSSLDNNKYYYNNENVNAKIQKSHLSSPDLTKLLLKHEMELKKNYSFSANHQQQQQLMKPPESTISNLSPNIVPLEIKKKRGHDFYHQANAGSIGSPNNRSNSLMDTFRATKGSPGTRFSPQTFKPKILSNLQNYINPCDPSKNIIPIDFQTKRWHDVDIKEDKCCLIYWKSLLTPACLPISTDFFPSAELLQNFEEYTYTISPTEELEGLEIDEKEDLLTELVSQRLSQVSPRNNFSGVCDIAAIGTLPVTEEAKNETFYLSLGDHVHQLGYDTAKNVIVKRYVKKIAHNTSPYSIDQILLIIDNFFCKRLLYYNWNHLDHLISGYQHNMTDNLRFWRTRFLLIPTETLPQNLNPKDENLEEEELRIIGFNKFVEQLEKVKYIPKNDLSGKKLEKKIHISLSTLNMSAFVCEEIEKQREASEEFFYSKSAERRSSSVSFFDPATEFLTKSSSLSNISKLMQDSADLSIKTRRWHFNFYENCFVGSELVDWMLLKFSDIKSREEAVAFGIELQQKGLFYHMNKRLNFIDGHFFYHLNKEYIKTKNQKEKEKSGWFGNRNLKVTENSNSDRLSPILNKNSSKQKMDQFFFDKIELTRSLILDMDPQKASLKRETAILHYDTVYNPRNCYHFSLNWLVCTGKVVQDMISNWTRTGEKFGLKIIEAPIEIYDDNPFQSVISVPLCLEEKITNKPKYWFEMEILEKFDFLLDLEADEEFPENSTIYSTKSPVRYTQYNGSNLLEESPEGLLSKFKSFCSSKTELEKFYQESLKKFSLQNTTPEFQ</sequence>
<dbReference type="GO" id="GO:0035556">
    <property type="term" value="P:intracellular signal transduction"/>
    <property type="evidence" value="ECO:0007669"/>
    <property type="project" value="InterPro"/>
</dbReference>
<organism evidence="7 8">
    <name type="scientific">Clydaea vesicula</name>
    <dbReference type="NCBI Taxonomy" id="447962"/>
    <lineage>
        <taxon>Eukaryota</taxon>
        <taxon>Fungi</taxon>
        <taxon>Fungi incertae sedis</taxon>
        <taxon>Chytridiomycota</taxon>
        <taxon>Chytridiomycota incertae sedis</taxon>
        <taxon>Chytridiomycetes</taxon>
        <taxon>Lobulomycetales</taxon>
        <taxon>Lobulomycetaceae</taxon>
        <taxon>Clydaea</taxon>
    </lineage>
</organism>
<evidence type="ECO:0000313" key="8">
    <source>
        <dbReference type="Proteomes" id="UP001211065"/>
    </source>
</evidence>
<evidence type="ECO:0000256" key="2">
    <source>
        <dbReference type="ARBA" id="ARBA00005643"/>
    </source>
</evidence>
<comment type="subcellular location">
    <subcellularLocation>
        <location evidence="1">Vacuole membrane</location>
        <topology evidence="1">Peripheral membrane protein</topology>
    </subcellularLocation>
</comment>
<evidence type="ECO:0000256" key="5">
    <source>
        <dbReference type="SAM" id="MobiDB-lite"/>
    </source>
</evidence>
<dbReference type="InterPro" id="IPR048255">
    <property type="entry name" value="IML1_N"/>
</dbReference>
<feature type="compositionally biased region" description="Polar residues" evidence="5">
    <location>
        <begin position="51"/>
        <end position="63"/>
    </location>
</feature>
<dbReference type="EMBL" id="JADGJW010000032">
    <property type="protein sequence ID" value="KAJ3226626.1"/>
    <property type="molecule type" value="Genomic_DNA"/>
</dbReference>
<protein>
    <recommendedName>
        <fullName evidence="3">Vacuolar membrane-associated protein IML1</fullName>
    </recommendedName>
    <alternativeName>
        <fullName evidence="4">Vacuolar membrane-associated protein iml1</fullName>
    </alternativeName>
</protein>
<comment type="similarity">
    <text evidence="2">Belongs to the IML1 family.</text>
</comment>
<dbReference type="PANTHER" id="PTHR13179:SF8">
    <property type="entry name" value="GATOR COMPLEX PROTEIN DEPDC5"/>
    <property type="match status" value="1"/>
</dbReference>
<dbReference type="PROSITE" id="PS50186">
    <property type="entry name" value="DEP"/>
    <property type="match status" value="1"/>
</dbReference>
<feature type="region of interest" description="Disordered" evidence="5">
    <location>
        <begin position="51"/>
        <end position="136"/>
    </location>
</feature>
<dbReference type="InterPro" id="IPR055213">
    <property type="entry name" value="IML1_double_psi_beta_barrel"/>
</dbReference>
<dbReference type="GO" id="GO:1990130">
    <property type="term" value="C:GATOR1 complex"/>
    <property type="evidence" value="ECO:0007669"/>
    <property type="project" value="TreeGrafter"/>
</dbReference>
<evidence type="ECO:0000259" key="6">
    <source>
        <dbReference type="PROSITE" id="PS50186"/>
    </source>
</evidence>
<dbReference type="Pfam" id="PF23013">
    <property type="entry name" value="IML1_N"/>
    <property type="match status" value="1"/>
</dbReference>
<dbReference type="GO" id="GO:0005096">
    <property type="term" value="F:GTPase activator activity"/>
    <property type="evidence" value="ECO:0007669"/>
    <property type="project" value="InterPro"/>
</dbReference>
<accession>A0AAD5U6T4</accession>
<evidence type="ECO:0000313" key="7">
    <source>
        <dbReference type="EMBL" id="KAJ3226626.1"/>
    </source>
</evidence>
<dbReference type="Proteomes" id="UP001211065">
    <property type="component" value="Unassembled WGS sequence"/>
</dbReference>
<dbReference type="SUPFAM" id="SSF46785">
    <property type="entry name" value="Winged helix' DNA-binding domain"/>
    <property type="match status" value="1"/>
</dbReference>
<dbReference type="GO" id="GO:1904262">
    <property type="term" value="P:negative regulation of TORC1 signaling"/>
    <property type="evidence" value="ECO:0007669"/>
    <property type="project" value="TreeGrafter"/>
</dbReference>
<dbReference type="GO" id="GO:0005774">
    <property type="term" value="C:vacuolar membrane"/>
    <property type="evidence" value="ECO:0007669"/>
    <property type="project" value="UniProtKB-SubCell"/>
</dbReference>
<name>A0AAD5U6T4_9FUNG</name>
<dbReference type="Pfam" id="PF00610">
    <property type="entry name" value="DEP"/>
    <property type="match status" value="1"/>
</dbReference>
<feature type="domain" description="DEP" evidence="6">
    <location>
        <begin position="1524"/>
        <end position="1599"/>
    </location>
</feature>
<dbReference type="InterPro" id="IPR036390">
    <property type="entry name" value="WH_DNA-bd_sf"/>
</dbReference>
<feature type="compositionally biased region" description="Basic residues" evidence="5">
    <location>
        <begin position="73"/>
        <end position="86"/>
    </location>
</feature>
<dbReference type="Pfam" id="PF19418">
    <property type="entry name" value="DEPDC5_CTD"/>
    <property type="match status" value="1"/>
</dbReference>
<proteinExistence type="inferred from homology"/>
<dbReference type="InterPro" id="IPR045838">
    <property type="entry name" value="DEPDC5_CTD"/>
</dbReference>
<gene>
    <name evidence="7" type="primary">IML1_1</name>
    <name evidence="7" type="ORF">HK099_004507</name>
</gene>
<dbReference type="PANTHER" id="PTHR13179">
    <property type="entry name" value="DEP DOMAIN CONTAINING PROTEIN 5"/>
    <property type="match status" value="1"/>
</dbReference>
<dbReference type="GO" id="GO:0010508">
    <property type="term" value="P:positive regulation of autophagy"/>
    <property type="evidence" value="ECO:0007669"/>
    <property type="project" value="TreeGrafter"/>
</dbReference>
<dbReference type="Gene3D" id="1.10.10.10">
    <property type="entry name" value="Winged helix-like DNA-binding domain superfamily/Winged helix DNA-binding domain"/>
    <property type="match status" value="1"/>
</dbReference>
<keyword evidence="8" id="KW-1185">Reference proteome</keyword>
<evidence type="ECO:0000256" key="4">
    <source>
        <dbReference type="ARBA" id="ARBA00021881"/>
    </source>
</evidence>
<evidence type="ECO:0000256" key="1">
    <source>
        <dbReference type="ARBA" id="ARBA00004148"/>
    </source>
</evidence>